<dbReference type="AlphaFoldDB" id="A0A4Q1BJD3"/>
<dbReference type="SMART" id="SM00088">
    <property type="entry name" value="PINT"/>
    <property type="match status" value="1"/>
</dbReference>
<feature type="region of interest" description="Disordered" evidence="3">
    <location>
        <begin position="224"/>
        <end position="277"/>
    </location>
</feature>
<comment type="caution">
    <text evidence="5">The sequence shown here is derived from an EMBL/GenBank/DDBJ whole genome shotgun (WGS) entry which is preliminary data.</text>
</comment>
<name>A0A4Q1BJD3_TREME</name>
<dbReference type="STRING" id="5217.A0A4Q1BJD3"/>
<dbReference type="PANTHER" id="PTHR15350:SF5">
    <property type="entry name" value="COP9 SIGNALOSOME COMPLEX SUBUNIT 7"/>
    <property type="match status" value="1"/>
</dbReference>
<keyword evidence="2" id="KW-0736">Signalosome</keyword>
<comment type="similarity">
    <text evidence="1">Belongs to the CSN7/EIF3M family. CSN7 subfamily.</text>
</comment>
<dbReference type="InterPro" id="IPR045237">
    <property type="entry name" value="COPS7/eIF3m"/>
</dbReference>
<proteinExistence type="inferred from homology"/>
<evidence type="ECO:0000256" key="2">
    <source>
        <dbReference type="ARBA" id="ARBA00022790"/>
    </source>
</evidence>
<sequence>MSDLAAALEPYVLLAKPANGLAAMKIVEQATSAPGVYVFSELLELPNIQALKQDPSSVKAFNLLELFAYGTLQEYTSSPQSYTSLSPAQTTKLRHLTLVSLASQRRILPYADILQALQLDSENELEDLIIDVIYAGLLRGRIHHYEKILHIDWVAGRDIRPEGLLVMQRSVQNWCTTAENLLRALDTQIAYTQETTAQQAHHTTLYNSHRDQIYTEVALAAKTPKLDGRNASSSGHARRGESNVGGSGHGNDGHSRLRSAGSGTAETRSSKRLRDGL</sequence>
<dbReference type="GO" id="GO:0008180">
    <property type="term" value="C:COP9 signalosome"/>
    <property type="evidence" value="ECO:0007669"/>
    <property type="project" value="UniProtKB-KW"/>
</dbReference>
<dbReference type="InterPro" id="IPR000717">
    <property type="entry name" value="PCI_dom"/>
</dbReference>
<organism evidence="5 6">
    <name type="scientific">Tremella mesenterica</name>
    <name type="common">Jelly fungus</name>
    <dbReference type="NCBI Taxonomy" id="5217"/>
    <lineage>
        <taxon>Eukaryota</taxon>
        <taxon>Fungi</taxon>
        <taxon>Dikarya</taxon>
        <taxon>Basidiomycota</taxon>
        <taxon>Agaricomycotina</taxon>
        <taxon>Tremellomycetes</taxon>
        <taxon>Tremellales</taxon>
        <taxon>Tremellaceae</taxon>
        <taxon>Tremella</taxon>
    </lineage>
</organism>
<accession>A0A4Q1BJD3</accession>
<evidence type="ECO:0000313" key="5">
    <source>
        <dbReference type="EMBL" id="RXK37818.1"/>
    </source>
</evidence>
<evidence type="ECO:0000256" key="1">
    <source>
        <dbReference type="ARBA" id="ARBA00008482"/>
    </source>
</evidence>
<dbReference type="PANTHER" id="PTHR15350">
    <property type="entry name" value="COP9 SIGNALOSOME COMPLEX SUBUNIT 7/DENDRITIC CELL PROTEIN GA17"/>
    <property type="match status" value="1"/>
</dbReference>
<dbReference type="InParanoid" id="A0A4Q1BJD3"/>
<gene>
    <name evidence="5" type="ORF">M231_04908</name>
</gene>
<evidence type="ECO:0000259" key="4">
    <source>
        <dbReference type="PROSITE" id="PS50250"/>
    </source>
</evidence>
<evidence type="ECO:0000313" key="6">
    <source>
        <dbReference type="Proteomes" id="UP000289152"/>
    </source>
</evidence>
<dbReference type="PROSITE" id="PS50250">
    <property type="entry name" value="PCI"/>
    <property type="match status" value="1"/>
</dbReference>
<feature type="compositionally biased region" description="Basic and acidic residues" evidence="3">
    <location>
        <begin position="268"/>
        <end position="277"/>
    </location>
</feature>
<dbReference type="EMBL" id="SDIL01000059">
    <property type="protein sequence ID" value="RXK37818.1"/>
    <property type="molecule type" value="Genomic_DNA"/>
</dbReference>
<dbReference type="Pfam" id="PF01399">
    <property type="entry name" value="PCI"/>
    <property type="match status" value="1"/>
</dbReference>
<dbReference type="Pfam" id="PF22061">
    <property type="entry name" value="CSN7_HB_subdom"/>
    <property type="match status" value="1"/>
</dbReference>
<dbReference type="VEuPathDB" id="FungiDB:TREMEDRAFT_22874"/>
<dbReference type="Proteomes" id="UP000289152">
    <property type="component" value="Unassembled WGS sequence"/>
</dbReference>
<evidence type="ECO:0000256" key="3">
    <source>
        <dbReference type="SAM" id="MobiDB-lite"/>
    </source>
</evidence>
<reference evidence="5 6" key="1">
    <citation type="submission" date="2016-06" db="EMBL/GenBank/DDBJ databases">
        <title>Evolution of pathogenesis and genome organization in the Tremellales.</title>
        <authorList>
            <person name="Cuomo C."/>
            <person name="Litvintseva A."/>
            <person name="Heitman J."/>
            <person name="Chen Y."/>
            <person name="Sun S."/>
            <person name="Springer D."/>
            <person name="Dromer F."/>
            <person name="Young S."/>
            <person name="Zeng Q."/>
            <person name="Chapman S."/>
            <person name="Gujja S."/>
            <person name="Saif S."/>
            <person name="Birren B."/>
        </authorList>
    </citation>
    <scope>NUCLEOTIDE SEQUENCE [LARGE SCALE GENOMIC DNA]</scope>
    <source>
        <strain evidence="5 6">ATCC 28783</strain>
    </source>
</reference>
<protein>
    <recommendedName>
        <fullName evidence="4">PCI domain-containing protein</fullName>
    </recommendedName>
</protein>
<keyword evidence="6" id="KW-1185">Reference proteome</keyword>
<dbReference type="OrthoDB" id="10265275at2759"/>
<feature type="domain" description="PCI" evidence="4">
    <location>
        <begin position="1"/>
        <end position="156"/>
    </location>
</feature>